<keyword evidence="4 9" id="KW-0694">RNA-binding</keyword>
<dbReference type="GO" id="GO:0003723">
    <property type="term" value="F:RNA binding"/>
    <property type="evidence" value="ECO:0007669"/>
    <property type="project" value="UniProtKB-KW"/>
</dbReference>
<dbReference type="HAMAP" id="MF_02006">
    <property type="entry name" value="Tyr_tRNA_synth_type1"/>
    <property type="match status" value="1"/>
</dbReference>
<evidence type="ECO:0000259" key="10">
    <source>
        <dbReference type="SMART" id="SM00363"/>
    </source>
</evidence>
<evidence type="ECO:0000256" key="7">
    <source>
        <dbReference type="ARBA" id="ARBA00048248"/>
    </source>
</evidence>
<evidence type="ECO:0000256" key="5">
    <source>
        <dbReference type="ARBA" id="ARBA00022917"/>
    </source>
</evidence>
<dbReference type="GO" id="GO:0005829">
    <property type="term" value="C:cytosol"/>
    <property type="evidence" value="ECO:0007669"/>
    <property type="project" value="TreeGrafter"/>
</dbReference>
<comment type="catalytic activity">
    <reaction evidence="7 8">
        <text>tRNA(Tyr) + L-tyrosine + ATP = L-tyrosyl-tRNA(Tyr) + AMP + diphosphate + H(+)</text>
        <dbReference type="Rhea" id="RHEA:10220"/>
        <dbReference type="Rhea" id="RHEA-COMP:9706"/>
        <dbReference type="Rhea" id="RHEA-COMP:9707"/>
        <dbReference type="ChEBI" id="CHEBI:15378"/>
        <dbReference type="ChEBI" id="CHEBI:30616"/>
        <dbReference type="ChEBI" id="CHEBI:33019"/>
        <dbReference type="ChEBI" id="CHEBI:58315"/>
        <dbReference type="ChEBI" id="CHEBI:78442"/>
        <dbReference type="ChEBI" id="CHEBI:78536"/>
        <dbReference type="ChEBI" id="CHEBI:456215"/>
        <dbReference type="EC" id="6.1.1.1"/>
    </reaction>
</comment>
<evidence type="ECO:0000256" key="8">
    <source>
        <dbReference type="HAMAP-Rule" id="MF_02006"/>
    </source>
</evidence>
<dbReference type="PRINTS" id="PR01040">
    <property type="entry name" value="TRNASYNTHTYR"/>
</dbReference>
<dbReference type="PROSITE" id="PS50889">
    <property type="entry name" value="S4"/>
    <property type="match status" value="1"/>
</dbReference>
<dbReference type="RefSeq" id="WP_009525115.1">
    <property type="nucleotide sequence ID" value="NZ_JH414549.1"/>
</dbReference>
<evidence type="ECO:0000313" key="12">
    <source>
        <dbReference type="Proteomes" id="UP000006437"/>
    </source>
</evidence>
<keyword evidence="5 8" id="KW-0648">Protein biosynthesis</keyword>
<evidence type="ECO:0000256" key="2">
    <source>
        <dbReference type="ARBA" id="ARBA00022741"/>
    </source>
</evidence>
<dbReference type="CDD" id="cd00165">
    <property type="entry name" value="S4"/>
    <property type="match status" value="1"/>
</dbReference>
<dbReference type="Pfam" id="PF00579">
    <property type="entry name" value="tRNA-synt_1b"/>
    <property type="match status" value="1"/>
</dbReference>
<comment type="subcellular location">
    <subcellularLocation>
        <location evidence="8">Cytoplasm</location>
    </subcellularLocation>
</comment>
<dbReference type="Proteomes" id="UP000006437">
    <property type="component" value="Unassembled WGS sequence"/>
</dbReference>
<keyword evidence="1 8" id="KW-0436">Ligase</keyword>
<dbReference type="GO" id="GO:0006437">
    <property type="term" value="P:tyrosyl-tRNA aminoacylation"/>
    <property type="evidence" value="ECO:0007669"/>
    <property type="project" value="UniProtKB-UniRule"/>
</dbReference>
<dbReference type="EMBL" id="AFZE01000057">
    <property type="protein sequence ID" value="EHL10665.1"/>
    <property type="molecule type" value="Genomic_DNA"/>
</dbReference>
<accession>G9X3C3</accession>
<protein>
    <recommendedName>
        <fullName evidence="8">Tyrosine--tRNA ligase</fullName>
        <ecNumber evidence="8">6.1.1.1</ecNumber>
    </recommendedName>
    <alternativeName>
        <fullName evidence="8">Tyrosyl-tRNA synthetase</fullName>
        <shortName evidence="8">TyrRS</shortName>
    </alternativeName>
</protein>
<evidence type="ECO:0000256" key="1">
    <source>
        <dbReference type="ARBA" id="ARBA00022598"/>
    </source>
</evidence>
<dbReference type="Gene3D" id="1.10.240.10">
    <property type="entry name" value="Tyrosyl-Transfer RNA Synthetase"/>
    <property type="match status" value="1"/>
</dbReference>
<keyword evidence="2 8" id="KW-0547">Nucleotide-binding</keyword>
<dbReference type="InterPro" id="IPR014729">
    <property type="entry name" value="Rossmann-like_a/b/a_fold"/>
</dbReference>
<keyword evidence="8" id="KW-0963">Cytoplasm</keyword>
<dbReference type="Pfam" id="PF22421">
    <property type="entry name" value="SYY_C-terminal"/>
    <property type="match status" value="1"/>
</dbReference>
<dbReference type="InterPro" id="IPR002942">
    <property type="entry name" value="S4_RNA-bd"/>
</dbReference>
<feature type="binding site" evidence="8">
    <location>
        <position position="35"/>
    </location>
    <ligand>
        <name>L-tyrosine</name>
        <dbReference type="ChEBI" id="CHEBI:58315"/>
    </ligand>
</feature>
<evidence type="ECO:0000256" key="9">
    <source>
        <dbReference type="PROSITE-ProRule" id="PRU00182"/>
    </source>
</evidence>
<dbReference type="PATRIC" id="fig|796937.3.peg.2117"/>
<comment type="caution">
    <text evidence="11">The sequence shown here is derived from an EMBL/GenBank/DDBJ whole genome shotgun (WGS) entry which is preliminary data.</text>
</comment>
<dbReference type="CDD" id="cd00805">
    <property type="entry name" value="TyrRS_core"/>
    <property type="match status" value="1"/>
</dbReference>
<dbReference type="NCBIfam" id="TIGR00234">
    <property type="entry name" value="tyrS"/>
    <property type="match status" value="1"/>
</dbReference>
<dbReference type="Gene3D" id="3.40.50.620">
    <property type="entry name" value="HUPs"/>
    <property type="match status" value="1"/>
</dbReference>
<dbReference type="SUPFAM" id="SSF55174">
    <property type="entry name" value="Alpha-L RNA-binding motif"/>
    <property type="match status" value="1"/>
</dbReference>
<dbReference type="PANTHER" id="PTHR11766:SF0">
    <property type="entry name" value="TYROSINE--TRNA LIGASE, MITOCHONDRIAL"/>
    <property type="match status" value="1"/>
</dbReference>
<dbReference type="AlphaFoldDB" id="G9X3C3"/>
<dbReference type="PANTHER" id="PTHR11766">
    <property type="entry name" value="TYROSYL-TRNA SYNTHETASE"/>
    <property type="match status" value="1"/>
</dbReference>
<feature type="domain" description="RNA-binding S4" evidence="10">
    <location>
        <begin position="343"/>
        <end position="408"/>
    </location>
</feature>
<feature type="short sequence motif" description="'HIGH' region" evidence="8">
    <location>
        <begin position="40"/>
        <end position="49"/>
    </location>
</feature>
<feature type="short sequence motif" description="'KMSKS' region" evidence="8">
    <location>
        <begin position="228"/>
        <end position="232"/>
    </location>
</feature>
<proteinExistence type="inferred from homology"/>
<reference evidence="11 12" key="1">
    <citation type="submission" date="2011-08" db="EMBL/GenBank/DDBJ databases">
        <title>The Genome Sequence of Eubacteriaceae bacterium ACC19a.</title>
        <authorList>
            <consortium name="The Broad Institute Genome Sequencing Platform"/>
            <person name="Earl A."/>
            <person name="Ward D."/>
            <person name="Feldgarden M."/>
            <person name="Gevers D."/>
            <person name="Sizova M."/>
            <person name="Hazen A."/>
            <person name="Epstein S."/>
            <person name="Young S.K."/>
            <person name="Zeng Q."/>
            <person name="Gargeya S."/>
            <person name="Fitzgerald M."/>
            <person name="Haas B."/>
            <person name="Abouelleil A."/>
            <person name="Alvarado L."/>
            <person name="Arachchi H.M."/>
            <person name="Berlin A."/>
            <person name="Brown A."/>
            <person name="Chapman S.B."/>
            <person name="Chen Z."/>
            <person name="Dunbar C."/>
            <person name="Freedman E."/>
            <person name="Gearin G."/>
            <person name="Gellesch M."/>
            <person name="Goldberg J."/>
            <person name="Griggs A."/>
            <person name="Gujja S."/>
            <person name="Heiman D."/>
            <person name="Howarth C."/>
            <person name="Larson L."/>
            <person name="Lui A."/>
            <person name="MacDonald P.J.P."/>
            <person name="Montmayeur A."/>
            <person name="Murphy C."/>
            <person name="Neiman D."/>
            <person name="Pearson M."/>
            <person name="Priest M."/>
            <person name="Roberts A."/>
            <person name="Saif S."/>
            <person name="Shea T."/>
            <person name="Shenoy N."/>
            <person name="Sisk P."/>
            <person name="Stolte C."/>
            <person name="Sykes S."/>
            <person name="Wortman J."/>
            <person name="Nusbaum C."/>
            <person name="Birren B."/>
        </authorList>
    </citation>
    <scope>NUCLEOTIDE SEQUENCE [LARGE SCALE GENOMIC DNA]</scope>
    <source>
        <strain evidence="11 12">ACC19a</strain>
    </source>
</reference>
<evidence type="ECO:0000256" key="6">
    <source>
        <dbReference type="ARBA" id="ARBA00023146"/>
    </source>
</evidence>
<dbReference type="InterPro" id="IPR054608">
    <property type="entry name" value="SYY-like_C"/>
</dbReference>
<feature type="binding site" evidence="8">
    <location>
        <position position="172"/>
    </location>
    <ligand>
        <name>L-tyrosine</name>
        <dbReference type="ChEBI" id="CHEBI:58315"/>
    </ligand>
</feature>
<dbReference type="InterPro" id="IPR002307">
    <property type="entry name" value="Tyr-tRNA-ligase"/>
</dbReference>
<evidence type="ECO:0000313" key="11">
    <source>
        <dbReference type="EMBL" id="EHL10665.1"/>
    </source>
</evidence>
<evidence type="ECO:0000256" key="3">
    <source>
        <dbReference type="ARBA" id="ARBA00022840"/>
    </source>
</evidence>
<gene>
    <name evidence="8" type="primary">tyrS</name>
    <name evidence="11" type="ORF">HMPREF9629_00880</name>
</gene>
<keyword evidence="3 8" id="KW-0067">ATP-binding</keyword>
<dbReference type="GO" id="GO:0004831">
    <property type="term" value="F:tyrosine-tRNA ligase activity"/>
    <property type="evidence" value="ECO:0007669"/>
    <property type="project" value="UniProtKB-UniRule"/>
</dbReference>
<dbReference type="SMART" id="SM00363">
    <property type="entry name" value="S4"/>
    <property type="match status" value="1"/>
</dbReference>
<feature type="binding site" evidence="8">
    <location>
        <position position="168"/>
    </location>
    <ligand>
        <name>L-tyrosine</name>
        <dbReference type="ChEBI" id="CHEBI:58315"/>
    </ligand>
</feature>
<dbReference type="InterPro" id="IPR036986">
    <property type="entry name" value="S4_RNA-bd_sf"/>
</dbReference>
<comment type="similarity">
    <text evidence="8">Belongs to the class-I aminoacyl-tRNA synthetase family. TyrS type 1 subfamily.</text>
</comment>
<dbReference type="InterPro" id="IPR024107">
    <property type="entry name" value="Tyr-tRNA-ligase_bac_1"/>
</dbReference>
<dbReference type="SUPFAM" id="SSF52374">
    <property type="entry name" value="Nucleotidylyl transferase"/>
    <property type="match status" value="1"/>
</dbReference>
<evidence type="ECO:0000256" key="4">
    <source>
        <dbReference type="ARBA" id="ARBA00022884"/>
    </source>
</evidence>
<dbReference type="InterPro" id="IPR002305">
    <property type="entry name" value="aa-tRNA-synth_Ic"/>
</dbReference>
<dbReference type="InterPro" id="IPR024088">
    <property type="entry name" value="Tyr-tRNA-ligase_bac-type"/>
</dbReference>
<keyword evidence="6 8" id="KW-0030">Aminoacyl-tRNA synthetase</keyword>
<dbReference type="FunFam" id="1.10.240.10:FF:000001">
    <property type="entry name" value="Tyrosine--tRNA ligase"/>
    <property type="match status" value="1"/>
</dbReference>
<comment type="function">
    <text evidence="8">Catalyzes the attachment of tyrosine to tRNA(Tyr) in a two-step reaction: tyrosine is first activated by ATP to form Tyr-AMP and then transferred to the acceptor end of tRNA(Tyr).</text>
</comment>
<dbReference type="EC" id="6.1.1.1" evidence="8"/>
<name>G9X3C3_9FIRM</name>
<feature type="binding site" evidence="8">
    <location>
        <position position="231"/>
    </location>
    <ligand>
        <name>ATP</name>
        <dbReference type="ChEBI" id="CHEBI:30616"/>
    </ligand>
</feature>
<dbReference type="Gene3D" id="3.10.290.10">
    <property type="entry name" value="RNA-binding S4 domain"/>
    <property type="match status" value="1"/>
</dbReference>
<comment type="subunit">
    <text evidence="8">Homodimer.</text>
</comment>
<dbReference type="HOGENOM" id="CLU_024003_0_3_9"/>
<dbReference type="GO" id="GO:0005524">
    <property type="term" value="F:ATP binding"/>
    <property type="evidence" value="ECO:0007669"/>
    <property type="project" value="UniProtKB-UniRule"/>
</dbReference>
<sequence length="408" mass="46310">MANVFDTLKERGFIAQTSHEDELRELFANERVTFYTGYDATAESLHVGHFLQAIAMRHMQLAGHRPIVLLGGGTTMVGDPSGRTDMRKMLSEDDINHNAERFKEQLSRFIDFSEDKAILENNANWLMKLQYIPFLREVGAEFSVNRMLTAECFKSRMEKGLSFLEFNYMIMQAYDFYKLNQLYDCKVQCGGDDQWSNILAGADLVRRKSQNKAYALTFNLLTTSDGKKMGKTMSGALWLDKDKTSPYEFFQYWRNIEDASVEKCLGLLTFLPMDEVRRLGSLEGNKINEAKEVLAYETTKLVHGKEEADKALEAARAIFSSNSVSQNAPTTLVDKDKLDNGIDILELLKMTALAPSSSEARRLVEQGGITVNDEKVTSKDFKINSSMLKNDIIMIKKGKKTFHQVKVK</sequence>
<organism evidence="11 12">
    <name type="scientific">Peptoanaerobacter stomatis</name>
    <dbReference type="NCBI Taxonomy" id="796937"/>
    <lineage>
        <taxon>Bacteria</taxon>
        <taxon>Bacillati</taxon>
        <taxon>Bacillota</taxon>
        <taxon>Clostridia</taxon>
        <taxon>Peptostreptococcales</taxon>
        <taxon>Filifactoraceae</taxon>
        <taxon>Peptoanaerobacter</taxon>
    </lineage>
</organism>